<feature type="compositionally biased region" description="Acidic residues" evidence="1">
    <location>
        <begin position="189"/>
        <end position="242"/>
    </location>
</feature>
<dbReference type="GeneID" id="54475616"/>
<reference evidence="2" key="1">
    <citation type="journal article" date="2020" name="Stud. Mycol.">
        <title>101 Dothideomycetes genomes: a test case for predicting lifestyles and emergence of pathogens.</title>
        <authorList>
            <person name="Haridas S."/>
            <person name="Albert R."/>
            <person name="Binder M."/>
            <person name="Bloem J."/>
            <person name="Labutti K."/>
            <person name="Salamov A."/>
            <person name="Andreopoulos B."/>
            <person name="Baker S."/>
            <person name="Barry K."/>
            <person name="Bills G."/>
            <person name="Bluhm B."/>
            <person name="Cannon C."/>
            <person name="Castanera R."/>
            <person name="Culley D."/>
            <person name="Daum C."/>
            <person name="Ezra D."/>
            <person name="Gonzalez J."/>
            <person name="Henrissat B."/>
            <person name="Kuo A."/>
            <person name="Liang C."/>
            <person name="Lipzen A."/>
            <person name="Lutzoni F."/>
            <person name="Magnuson J."/>
            <person name="Mondo S."/>
            <person name="Nolan M."/>
            <person name="Ohm R."/>
            <person name="Pangilinan J."/>
            <person name="Park H.-J."/>
            <person name="Ramirez L."/>
            <person name="Alfaro M."/>
            <person name="Sun H."/>
            <person name="Tritt A."/>
            <person name="Yoshinaga Y."/>
            <person name="Zwiers L.-H."/>
            <person name="Turgeon B."/>
            <person name="Goodwin S."/>
            <person name="Spatafora J."/>
            <person name="Crous P."/>
            <person name="Grigoriev I."/>
        </authorList>
    </citation>
    <scope>NUCLEOTIDE SEQUENCE</scope>
    <source>
        <strain evidence="2">CBS 113389</strain>
    </source>
</reference>
<gene>
    <name evidence="2" type="ORF">BDY17DRAFT_303676</name>
</gene>
<protein>
    <submittedName>
        <fullName evidence="2">Uncharacterized protein</fullName>
    </submittedName>
</protein>
<evidence type="ECO:0000313" key="2">
    <source>
        <dbReference type="EMBL" id="KAF2479322.1"/>
    </source>
</evidence>
<keyword evidence="3" id="KW-1185">Reference proteome</keyword>
<dbReference type="AlphaFoldDB" id="A0A6A6PH51"/>
<sequence>MRHHAAINQRLPYALNVKTVTLRPDGKFVFYEPRPSSHKPLVIDAQDLVYCVEPREANPRIDDIGVEMRLYGKEHFVPALDAGLLSTVQAYAALPTGEYTLEITVPLFSTAWVTGMVSADGGMLVETQGRGMTWVEETINGTPALSGLQRSFRRSWLWVIYSEPVPVLMFESEMGGRVSWLSASTSDGTSEEDSDATIEEDSDETIEEDESDETIEDEDDNDDDDNNDDGDSEDEGKDEEEEPPAKAPIMV</sequence>
<evidence type="ECO:0000313" key="3">
    <source>
        <dbReference type="Proteomes" id="UP000799767"/>
    </source>
</evidence>
<feature type="region of interest" description="Disordered" evidence="1">
    <location>
        <begin position="181"/>
        <end position="251"/>
    </location>
</feature>
<dbReference type="Proteomes" id="UP000799767">
    <property type="component" value="Unassembled WGS sequence"/>
</dbReference>
<organism evidence="2 3">
    <name type="scientific">Neohortaea acidophila</name>
    <dbReference type="NCBI Taxonomy" id="245834"/>
    <lineage>
        <taxon>Eukaryota</taxon>
        <taxon>Fungi</taxon>
        <taxon>Dikarya</taxon>
        <taxon>Ascomycota</taxon>
        <taxon>Pezizomycotina</taxon>
        <taxon>Dothideomycetes</taxon>
        <taxon>Dothideomycetidae</taxon>
        <taxon>Mycosphaerellales</taxon>
        <taxon>Teratosphaeriaceae</taxon>
        <taxon>Neohortaea</taxon>
    </lineage>
</organism>
<name>A0A6A6PH51_9PEZI</name>
<accession>A0A6A6PH51</accession>
<evidence type="ECO:0000256" key="1">
    <source>
        <dbReference type="SAM" id="MobiDB-lite"/>
    </source>
</evidence>
<dbReference type="RefSeq" id="XP_033585892.1">
    <property type="nucleotide sequence ID" value="XM_033734614.1"/>
</dbReference>
<dbReference type="EMBL" id="MU001641">
    <property type="protein sequence ID" value="KAF2479322.1"/>
    <property type="molecule type" value="Genomic_DNA"/>
</dbReference>
<proteinExistence type="predicted"/>